<comment type="caution">
    <text evidence="1">The sequence shown here is derived from an EMBL/GenBank/DDBJ whole genome shotgun (WGS) entry which is preliminary data.</text>
</comment>
<gene>
    <name evidence="1" type="ORF">TNCV_985721</name>
</gene>
<organism evidence="1 2">
    <name type="scientific">Trichonephila clavipes</name>
    <name type="common">Golden silk orbweaver</name>
    <name type="synonym">Nephila clavipes</name>
    <dbReference type="NCBI Taxonomy" id="2585209"/>
    <lineage>
        <taxon>Eukaryota</taxon>
        <taxon>Metazoa</taxon>
        <taxon>Ecdysozoa</taxon>
        <taxon>Arthropoda</taxon>
        <taxon>Chelicerata</taxon>
        <taxon>Arachnida</taxon>
        <taxon>Araneae</taxon>
        <taxon>Araneomorphae</taxon>
        <taxon>Entelegynae</taxon>
        <taxon>Araneoidea</taxon>
        <taxon>Nephilidae</taxon>
        <taxon>Trichonephila</taxon>
    </lineage>
</organism>
<sequence>MNGIGVLKRAENPSKTINALDYRLYKKRKMLRWCLNAFEKIVVKHLHKSWIYTLLEDVVSGNTFVVNGLSSDRETTGMLGMTTHQLIEK</sequence>
<proteinExistence type="predicted"/>
<evidence type="ECO:0000313" key="1">
    <source>
        <dbReference type="EMBL" id="GFY13800.1"/>
    </source>
</evidence>
<dbReference type="Proteomes" id="UP000887159">
    <property type="component" value="Unassembled WGS sequence"/>
</dbReference>
<reference evidence="1" key="1">
    <citation type="submission" date="2020-08" db="EMBL/GenBank/DDBJ databases">
        <title>Multicomponent nature underlies the extraordinary mechanical properties of spider dragline silk.</title>
        <authorList>
            <person name="Kono N."/>
            <person name="Nakamura H."/>
            <person name="Mori M."/>
            <person name="Yoshida Y."/>
            <person name="Ohtoshi R."/>
            <person name="Malay A.D."/>
            <person name="Moran D.A.P."/>
            <person name="Tomita M."/>
            <person name="Numata K."/>
            <person name="Arakawa K."/>
        </authorList>
    </citation>
    <scope>NUCLEOTIDE SEQUENCE</scope>
</reference>
<name>A0A8X6SM23_TRICX</name>
<evidence type="ECO:0000313" key="2">
    <source>
        <dbReference type="Proteomes" id="UP000887159"/>
    </source>
</evidence>
<dbReference type="EMBL" id="BMAU01021324">
    <property type="protein sequence ID" value="GFY13800.1"/>
    <property type="molecule type" value="Genomic_DNA"/>
</dbReference>
<dbReference type="AlphaFoldDB" id="A0A8X6SM23"/>
<accession>A0A8X6SM23</accession>
<keyword evidence="2" id="KW-1185">Reference proteome</keyword>
<protein>
    <submittedName>
        <fullName evidence="1">Uncharacterized protein</fullName>
    </submittedName>
</protein>